<dbReference type="PANTHER" id="PTHR43649">
    <property type="entry name" value="ARABINOSE-BINDING PROTEIN-RELATED"/>
    <property type="match status" value="1"/>
</dbReference>
<proteinExistence type="inferred from homology"/>
<reference evidence="8 9" key="1">
    <citation type="submission" date="2019-06" db="EMBL/GenBank/DDBJ databases">
        <title>Streptomyces sporangiiformans sp. nov., a novel actinomycete isolated from soil in Mount Song.</title>
        <authorList>
            <person name="Han L."/>
        </authorList>
    </citation>
    <scope>NUCLEOTIDE SEQUENCE [LARGE SCALE GENOMIC DNA]</scope>
    <source>
        <strain evidence="8 9">NEAU-SSA 1</strain>
    </source>
</reference>
<evidence type="ECO:0000256" key="4">
    <source>
        <dbReference type="ARBA" id="ARBA00022729"/>
    </source>
</evidence>
<feature type="chain" id="PRO_5039247152" description="Probable sugar-binding periplasmic protein" evidence="7">
    <location>
        <begin position="23"/>
        <end position="443"/>
    </location>
</feature>
<feature type="signal peptide" evidence="7">
    <location>
        <begin position="1"/>
        <end position="22"/>
    </location>
</feature>
<comment type="subcellular location">
    <subcellularLocation>
        <location evidence="1">Cell envelope</location>
    </subcellularLocation>
</comment>
<dbReference type="InterPro" id="IPR050490">
    <property type="entry name" value="Bact_solute-bd_prot1"/>
</dbReference>
<keyword evidence="3" id="KW-0813">Transport</keyword>
<dbReference type="Pfam" id="PF01547">
    <property type="entry name" value="SBP_bac_1"/>
    <property type="match status" value="1"/>
</dbReference>
<dbReference type="Gene3D" id="3.40.190.10">
    <property type="entry name" value="Periplasmic binding protein-like II"/>
    <property type="match status" value="2"/>
</dbReference>
<organism evidence="8 9">
    <name type="scientific">Streptomyces sporangiiformans</name>
    <dbReference type="NCBI Taxonomy" id="2315329"/>
    <lineage>
        <taxon>Bacteria</taxon>
        <taxon>Bacillati</taxon>
        <taxon>Actinomycetota</taxon>
        <taxon>Actinomycetes</taxon>
        <taxon>Kitasatosporales</taxon>
        <taxon>Streptomycetaceae</taxon>
        <taxon>Streptomyces</taxon>
    </lineage>
</organism>
<evidence type="ECO:0000256" key="6">
    <source>
        <dbReference type="ARBA" id="ARBA00049753"/>
    </source>
</evidence>
<protein>
    <recommendedName>
        <fullName evidence="6">Probable sugar-binding periplasmic protein</fullName>
    </recommendedName>
</protein>
<evidence type="ECO:0000313" key="9">
    <source>
        <dbReference type="Proteomes" id="UP000317378"/>
    </source>
</evidence>
<comment type="function">
    <text evidence="5">Part of a binding-protein-dependent transport system for a sugar.</text>
</comment>
<dbReference type="GO" id="GO:0030313">
    <property type="term" value="C:cell envelope"/>
    <property type="evidence" value="ECO:0007669"/>
    <property type="project" value="UniProtKB-SubCell"/>
</dbReference>
<dbReference type="Proteomes" id="UP000317378">
    <property type="component" value="Unassembled WGS sequence"/>
</dbReference>
<accession>A0A505CUT6</accession>
<dbReference type="OrthoDB" id="9795467at2"/>
<keyword evidence="4 7" id="KW-0732">Signal</keyword>
<comment type="similarity">
    <text evidence="2">Belongs to the bacterial solute-binding protein 1 family.</text>
</comment>
<name>A0A505CUT6_9ACTN</name>
<dbReference type="EMBL" id="VCHX02000347">
    <property type="protein sequence ID" value="TPQ15833.1"/>
    <property type="molecule type" value="Genomic_DNA"/>
</dbReference>
<evidence type="ECO:0000256" key="5">
    <source>
        <dbReference type="ARBA" id="ARBA00049629"/>
    </source>
</evidence>
<dbReference type="InterPro" id="IPR006059">
    <property type="entry name" value="SBP"/>
</dbReference>
<evidence type="ECO:0000256" key="7">
    <source>
        <dbReference type="SAM" id="SignalP"/>
    </source>
</evidence>
<dbReference type="SUPFAM" id="SSF53850">
    <property type="entry name" value="Periplasmic binding protein-like II"/>
    <property type="match status" value="1"/>
</dbReference>
<evidence type="ECO:0000313" key="8">
    <source>
        <dbReference type="EMBL" id="TPQ15833.1"/>
    </source>
</evidence>
<gene>
    <name evidence="8" type="ORF">FGD71_045060</name>
</gene>
<evidence type="ECO:0000256" key="3">
    <source>
        <dbReference type="ARBA" id="ARBA00022448"/>
    </source>
</evidence>
<dbReference type="AlphaFoldDB" id="A0A505CUT6"/>
<dbReference type="PANTHER" id="PTHR43649:SF28">
    <property type="entry name" value="BINDING PROTEIN COMPONENT OF ABC SUGAR TRANSPORTER-RELATED"/>
    <property type="match status" value="1"/>
</dbReference>
<evidence type="ECO:0000256" key="2">
    <source>
        <dbReference type="ARBA" id="ARBA00008520"/>
    </source>
</evidence>
<dbReference type="PROSITE" id="PS51257">
    <property type="entry name" value="PROKAR_LIPOPROTEIN"/>
    <property type="match status" value="1"/>
</dbReference>
<sequence length="443" mass="47661">MPRITRVCLAGAVTALALTATACTGSGTSGANDDASKPSTITFWHPWSAPNEVKAIEANVAAFEKAHPNIKVKVVGNVDADKVNQALRAGGSNAPDVVASPETSNVGKFCSSGVFADLKPFLEKSKIDAEKTFPKPMLDYTQFEGTRCSLPLLGDAYGLYYNKTAFEKAGIKSPPKTLSEFKADAIKLTKTKGDSYSQLGFMPNFHGYEVTVPHLAAQWSPEYFTSDGKSNVAKDPAFKELLTWQQDMVKSLGGFKKLEKYRATFGDEWSAQNPLHTGQIAMNIDGEWRGGMMKDAGVDFEVGVAPFPVPDDQADTYGKGFLTGTIIGLASTSTKQNAAWELVKYMTTDTDAVVSFANAINNVPSTFEALKSPKLENDTTMQAFVKIAENPNSNTAPAAVNGSAYQETLQNFAYDFESGKAKDLDAGLKKTAEQIDTDIAKAK</sequence>
<comment type="caution">
    <text evidence="8">The sequence shown here is derived from an EMBL/GenBank/DDBJ whole genome shotgun (WGS) entry which is preliminary data.</text>
</comment>
<keyword evidence="9" id="KW-1185">Reference proteome</keyword>
<dbReference type="CDD" id="cd14748">
    <property type="entry name" value="PBP2_UgpB"/>
    <property type="match status" value="1"/>
</dbReference>
<evidence type="ECO:0000256" key="1">
    <source>
        <dbReference type="ARBA" id="ARBA00004196"/>
    </source>
</evidence>
<dbReference type="RefSeq" id="WP_119106415.1">
    <property type="nucleotide sequence ID" value="NZ_QXMJ01000347.1"/>
</dbReference>